<dbReference type="Proteomes" id="UP000433532">
    <property type="component" value="Unassembled WGS sequence"/>
</dbReference>
<keyword evidence="1" id="KW-0472">Membrane</keyword>
<gene>
    <name evidence="2" type="ORF">GNQ48_28165</name>
</gene>
<comment type="caution">
    <text evidence="2">The sequence shown here is derived from an EMBL/GenBank/DDBJ whole genome shotgun (WGS) entry which is preliminary data.</text>
</comment>
<dbReference type="EMBL" id="WOAD01000037">
    <property type="protein sequence ID" value="MUI38882.1"/>
    <property type="molecule type" value="Genomic_DNA"/>
</dbReference>
<proteinExistence type="predicted"/>
<evidence type="ECO:0000313" key="2">
    <source>
        <dbReference type="EMBL" id="MUI38882.1"/>
    </source>
</evidence>
<dbReference type="InterPro" id="IPR058702">
    <property type="entry name" value="MafI2-like"/>
</dbReference>
<dbReference type="RefSeq" id="WP_019485604.1">
    <property type="nucleotide sequence ID" value="NZ_AP014651.1"/>
</dbReference>
<sequence length="105" mass="12252">MSSQPTLEEWNFQVLMLIQALVGAISANFRMIALLWDGDEWVLRFYLEESNEEDVEEIEDVVCQYTAYQGSSLRCRSELIVGRERLPGLSEVGRVVYRRRESFDI</sequence>
<keyword evidence="1" id="KW-1133">Transmembrane helix</keyword>
<protein>
    <recommendedName>
        <fullName evidence="4">CdiI</fullName>
    </recommendedName>
</protein>
<evidence type="ECO:0000313" key="3">
    <source>
        <dbReference type="Proteomes" id="UP000433532"/>
    </source>
</evidence>
<dbReference type="AlphaFoldDB" id="A0A263PSB6"/>
<reference evidence="2 3" key="1">
    <citation type="submission" date="2019-11" db="EMBL/GenBank/DDBJ databases">
        <title>Genomes of ocular Pseudomonas aeruginosa isolates.</title>
        <authorList>
            <person name="Khan M."/>
            <person name="Rice S.A."/>
            <person name="Willcox M.D.P."/>
            <person name="Stapleton F."/>
        </authorList>
    </citation>
    <scope>NUCLEOTIDE SEQUENCE [LARGE SCALE GENOMIC DNA]</scope>
    <source>
        <strain evidence="2 3">PA221</strain>
    </source>
</reference>
<accession>A0A263PSB6</accession>
<dbReference type="Pfam" id="PF26541">
    <property type="entry name" value="MafI2"/>
    <property type="match status" value="1"/>
</dbReference>
<organism evidence="2 3">
    <name type="scientific">Pseudomonas aeruginosa</name>
    <dbReference type="NCBI Taxonomy" id="287"/>
    <lineage>
        <taxon>Bacteria</taxon>
        <taxon>Pseudomonadati</taxon>
        <taxon>Pseudomonadota</taxon>
        <taxon>Gammaproteobacteria</taxon>
        <taxon>Pseudomonadales</taxon>
        <taxon>Pseudomonadaceae</taxon>
        <taxon>Pseudomonas</taxon>
    </lineage>
</organism>
<name>A0A263PSB6_PSEAI</name>
<keyword evidence="1" id="KW-0812">Transmembrane</keyword>
<evidence type="ECO:0000256" key="1">
    <source>
        <dbReference type="SAM" id="Phobius"/>
    </source>
</evidence>
<feature type="transmembrane region" description="Helical" evidence="1">
    <location>
        <begin position="12"/>
        <end position="36"/>
    </location>
</feature>
<evidence type="ECO:0008006" key="4">
    <source>
        <dbReference type="Google" id="ProtNLM"/>
    </source>
</evidence>